<keyword evidence="3 10" id="KW-0963">Cytoplasm</keyword>
<dbReference type="PANTHER" id="PTHR30027:SF3">
    <property type="entry name" value="16S RRNA (URACIL(1498)-N(3))-METHYLTRANSFERASE"/>
    <property type="match status" value="1"/>
</dbReference>
<dbReference type="EMBL" id="BMOD01000001">
    <property type="protein sequence ID" value="GGJ19317.1"/>
    <property type="molecule type" value="Genomic_DNA"/>
</dbReference>
<dbReference type="GO" id="GO:0008168">
    <property type="term" value="F:methyltransferase activity"/>
    <property type="evidence" value="ECO:0007669"/>
    <property type="project" value="UniProtKB-KW"/>
</dbReference>
<evidence type="ECO:0000256" key="2">
    <source>
        <dbReference type="ARBA" id="ARBA00005528"/>
    </source>
</evidence>
<dbReference type="EC" id="2.1.1.193" evidence="10"/>
<reference evidence="14" key="1">
    <citation type="journal article" date="2019" name="Int. J. Syst. Evol. Microbiol.">
        <title>The Global Catalogue of Microorganisms (GCM) 10K type strain sequencing project: providing services to taxonomists for standard genome sequencing and annotation.</title>
        <authorList>
            <consortium name="The Broad Institute Genomics Platform"/>
            <consortium name="The Broad Institute Genome Sequencing Center for Infectious Disease"/>
            <person name="Wu L."/>
            <person name="Ma J."/>
        </authorList>
    </citation>
    <scope>NUCLEOTIDE SEQUENCE [LARGE SCALE GENOMIC DNA]</scope>
    <source>
        <strain evidence="14">JCM 14370</strain>
    </source>
</reference>
<dbReference type="InterPro" id="IPR029028">
    <property type="entry name" value="Alpha/beta_knot_MTases"/>
</dbReference>
<dbReference type="Pfam" id="PF20260">
    <property type="entry name" value="PUA_4"/>
    <property type="match status" value="1"/>
</dbReference>
<gene>
    <name evidence="13" type="ORF">GCM10008938_01750</name>
</gene>
<protein>
    <recommendedName>
        <fullName evidence="10">Ribosomal RNA small subunit methyltransferase E</fullName>
        <ecNumber evidence="10">2.1.1.193</ecNumber>
    </recommendedName>
</protein>
<dbReference type="SUPFAM" id="SSF88697">
    <property type="entry name" value="PUA domain-like"/>
    <property type="match status" value="1"/>
</dbReference>
<comment type="caution">
    <text evidence="13">The sequence shown here is derived from an EMBL/GenBank/DDBJ whole genome shotgun (WGS) entry which is preliminary data.</text>
</comment>
<dbReference type="InterPro" id="IPR046887">
    <property type="entry name" value="RsmE_PUA-like"/>
</dbReference>
<evidence type="ECO:0000256" key="4">
    <source>
        <dbReference type="ARBA" id="ARBA00022552"/>
    </source>
</evidence>
<dbReference type="InterPro" id="IPR046886">
    <property type="entry name" value="RsmE_MTase_dom"/>
</dbReference>
<dbReference type="GO" id="GO:0032259">
    <property type="term" value="P:methylation"/>
    <property type="evidence" value="ECO:0007669"/>
    <property type="project" value="UniProtKB-KW"/>
</dbReference>
<evidence type="ECO:0000256" key="1">
    <source>
        <dbReference type="ARBA" id="ARBA00004496"/>
    </source>
</evidence>
<evidence type="ECO:0000256" key="10">
    <source>
        <dbReference type="PIRNR" id="PIRNR015601"/>
    </source>
</evidence>
<dbReference type="NCBIfam" id="TIGR00046">
    <property type="entry name" value="RsmE family RNA methyltransferase"/>
    <property type="match status" value="1"/>
</dbReference>
<evidence type="ECO:0000313" key="13">
    <source>
        <dbReference type="EMBL" id="GGJ19317.1"/>
    </source>
</evidence>
<name>A0ABQ2CVY2_9DEIO</name>
<keyword evidence="7 10" id="KW-0949">S-adenosyl-L-methionine</keyword>
<comment type="similarity">
    <text evidence="2 10">Belongs to the RNA methyltransferase RsmE family.</text>
</comment>
<dbReference type="Gene3D" id="3.40.1280.10">
    <property type="match status" value="1"/>
</dbReference>
<dbReference type="Pfam" id="PF04452">
    <property type="entry name" value="Methyltrans_RNA"/>
    <property type="match status" value="1"/>
</dbReference>
<dbReference type="InterPro" id="IPR029026">
    <property type="entry name" value="tRNA_m1G_MTases_N"/>
</dbReference>
<evidence type="ECO:0000256" key="6">
    <source>
        <dbReference type="ARBA" id="ARBA00022679"/>
    </source>
</evidence>
<comment type="function">
    <text evidence="8 10">Specifically methylates the N3 position of the uracil ring of uridine 1498 (m3U1498) in 16S rRNA. Acts on the fully assembled 30S ribosomal subunit.</text>
</comment>
<evidence type="ECO:0000256" key="7">
    <source>
        <dbReference type="ARBA" id="ARBA00022691"/>
    </source>
</evidence>
<dbReference type="PIRSF" id="PIRSF015601">
    <property type="entry name" value="MTase_slr0722"/>
    <property type="match status" value="1"/>
</dbReference>
<evidence type="ECO:0000256" key="9">
    <source>
        <dbReference type="ARBA" id="ARBA00047944"/>
    </source>
</evidence>
<accession>A0ABQ2CVY2</accession>
<proteinExistence type="inferred from homology"/>
<dbReference type="RefSeq" id="WP_188998398.1">
    <property type="nucleotide sequence ID" value="NZ_BMOD01000001.1"/>
</dbReference>
<keyword evidence="4 10" id="KW-0698">rRNA processing</keyword>
<dbReference type="Gene3D" id="2.40.240.20">
    <property type="entry name" value="Hypothetical PUA domain-like, domain 1"/>
    <property type="match status" value="1"/>
</dbReference>
<evidence type="ECO:0000259" key="12">
    <source>
        <dbReference type="Pfam" id="PF20260"/>
    </source>
</evidence>
<evidence type="ECO:0000256" key="8">
    <source>
        <dbReference type="ARBA" id="ARBA00025699"/>
    </source>
</evidence>
<keyword evidence="5 10" id="KW-0489">Methyltransferase</keyword>
<keyword evidence="6 10" id="KW-0808">Transferase</keyword>
<dbReference type="InterPro" id="IPR015947">
    <property type="entry name" value="PUA-like_sf"/>
</dbReference>
<comment type="catalytic activity">
    <reaction evidence="9 10">
        <text>uridine(1498) in 16S rRNA + S-adenosyl-L-methionine = N(3)-methyluridine(1498) in 16S rRNA + S-adenosyl-L-homocysteine + H(+)</text>
        <dbReference type="Rhea" id="RHEA:42920"/>
        <dbReference type="Rhea" id="RHEA-COMP:10283"/>
        <dbReference type="Rhea" id="RHEA-COMP:10284"/>
        <dbReference type="ChEBI" id="CHEBI:15378"/>
        <dbReference type="ChEBI" id="CHEBI:57856"/>
        <dbReference type="ChEBI" id="CHEBI:59789"/>
        <dbReference type="ChEBI" id="CHEBI:65315"/>
        <dbReference type="ChEBI" id="CHEBI:74502"/>
        <dbReference type="EC" id="2.1.1.193"/>
    </reaction>
</comment>
<dbReference type="CDD" id="cd18084">
    <property type="entry name" value="RsmE-like"/>
    <property type="match status" value="1"/>
</dbReference>
<evidence type="ECO:0000256" key="5">
    <source>
        <dbReference type="ARBA" id="ARBA00022603"/>
    </source>
</evidence>
<keyword evidence="14" id="KW-1185">Reference proteome</keyword>
<dbReference type="Proteomes" id="UP000632222">
    <property type="component" value="Unassembled WGS sequence"/>
</dbReference>
<dbReference type="SUPFAM" id="SSF75217">
    <property type="entry name" value="alpha/beta knot"/>
    <property type="match status" value="1"/>
</dbReference>
<organism evidence="13 14">
    <name type="scientific">Deinococcus roseus</name>
    <dbReference type="NCBI Taxonomy" id="392414"/>
    <lineage>
        <taxon>Bacteria</taxon>
        <taxon>Thermotogati</taxon>
        <taxon>Deinococcota</taxon>
        <taxon>Deinococci</taxon>
        <taxon>Deinococcales</taxon>
        <taxon>Deinococcaceae</taxon>
        <taxon>Deinococcus</taxon>
    </lineage>
</organism>
<evidence type="ECO:0000313" key="14">
    <source>
        <dbReference type="Proteomes" id="UP000632222"/>
    </source>
</evidence>
<dbReference type="PANTHER" id="PTHR30027">
    <property type="entry name" value="RIBOSOMAL RNA SMALL SUBUNIT METHYLTRANSFERASE E"/>
    <property type="match status" value="1"/>
</dbReference>
<dbReference type="InterPro" id="IPR006700">
    <property type="entry name" value="RsmE"/>
</dbReference>
<evidence type="ECO:0000259" key="11">
    <source>
        <dbReference type="Pfam" id="PF04452"/>
    </source>
</evidence>
<feature type="domain" description="Ribosomal RNA small subunit methyltransferase E PUA-like" evidence="12">
    <location>
        <begin position="19"/>
        <end position="57"/>
    </location>
</feature>
<feature type="domain" description="Ribosomal RNA small subunit methyltransferase E methyltransferase" evidence="11">
    <location>
        <begin position="73"/>
        <end position="227"/>
    </location>
</feature>
<sequence length="232" mass="25746">MKTFEKRFKVETLSDTIELSGPEVQHMRVLRLKNGDEVHLFDGSGWEARARIEEMDTFTATLVVLEKFQNDLELPKPITLALALLKGDKLADVVRACTELGVSRFQLLKTQYADVPDLGDNKLVRLKRIAEEASKQSRRAVVPEVLSPITLKQLPSVTKGFVAHPHTQSTLLEHLTWDSEVWFATGPEGGFSAAEIELLQHKNFLPITLGKRILRAETAPIALLGALASTGV</sequence>
<evidence type="ECO:0000256" key="3">
    <source>
        <dbReference type="ARBA" id="ARBA00022490"/>
    </source>
</evidence>
<dbReference type="NCBIfam" id="NF008706">
    <property type="entry name" value="PRK11713.7-1"/>
    <property type="match status" value="1"/>
</dbReference>
<comment type="subcellular location">
    <subcellularLocation>
        <location evidence="1 10">Cytoplasm</location>
    </subcellularLocation>
</comment>